<accession>A0A067N829</accession>
<dbReference type="VEuPathDB" id="FungiDB:PLEOSDRAFT_170857"/>
<dbReference type="HOGENOM" id="CLU_1142966_0_0_1"/>
<evidence type="ECO:0000313" key="2">
    <source>
        <dbReference type="Proteomes" id="UP000027073"/>
    </source>
</evidence>
<organism evidence="1 2">
    <name type="scientific">Pleurotus ostreatus (strain PC15)</name>
    <name type="common">Oyster mushroom</name>
    <dbReference type="NCBI Taxonomy" id="1137138"/>
    <lineage>
        <taxon>Eukaryota</taxon>
        <taxon>Fungi</taxon>
        <taxon>Dikarya</taxon>
        <taxon>Basidiomycota</taxon>
        <taxon>Agaricomycotina</taxon>
        <taxon>Agaricomycetes</taxon>
        <taxon>Agaricomycetidae</taxon>
        <taxon>Agaricales</taxon>
        <taxon>Pleurotineae</taxon>
        <taxon>Pleurotaceae</taxon>
        <taxon>Pleurotus</taxon>
    </lineage>
</organism>
<evidence type="ECO:0000313" key="1">
    <source>
        <dbReference type="EMBL" id="KDQ23999.1"/>
    </source>
</evidence>
<reference evidence="2" key="1">
    <citation type="journal article" date="2014" name="Proc. Natl. Acad. Sci. U.S.A.">
        <title>Extensive sampling of basidiomycete genomes demonstrates inadequacy of the white-rot/brown-rot paradigm for wood decay fungi.</title>
        <authorList>
            <person name="Riley R."/>
            <person name="Salamov A.A."/>
            <person name="Brown D.W."/>
            <person name="Nagy L.G."/>
            <person name="Floudas D."/>
            <person name="Held B.W."/>
            <person name="Levasseur A."/>
            <person name="Lombard V."/>
            <person name="Morin E."/>
            <person name="Otillar R."/>
            <person name="Lindquist E.A."/>
            <person name="Sun H."/>
            <person name="LaButti K.M."/>
            <person name="Schmutz J."/>
            <person name="Jabbour D."/>
            <person name="Luo H."/>
            <person name="Baker S.E."/>
            <person name="Pisabarro A.G."/>
            <person name="Walton J.D."/>
            <person name="Blanchette R.A."/>
            <person name="Henrissat B."/>
            <person name="Martin F."/>
            <person name="Cullen D."/>
            <person name="Hibbett D.S."/>
            <person name="Grigoriev I.V."/>
        </authorList>
    </citation>
    <scope>NUCLEOTIDE SEQUENCE [LARGE SCALE GENOMIC DNA]</scope>
    <source>
        <strain evidence="2">PC15</strain>
    </source>
</reference>
<dbReference type="InParanoid" id="A0A067N829"/>
<dbReference type="AlphaFoldDB" id="A0A067N829"/>
<sequence>MPASAPSFDLYPPFFAAILSERSFGPIASTVLLLHSPYITSADIQTTKCISSLCVCASMSIMEFKPLLGLNSVVAIPRTLMISEFPAYISMSVVQFAYSCRVWHCVASLVFSIPARLLASQLNSGLVFFAKPNVPRIFSSDQSAHESLRSSLSALDWSLAVCLEDNYLEYVPPVDGELLYQLFSCEVGDSLALLITTCSHLMTNKSLNSRNMLRERRLRWNDSADGVNTFGDYALTDLRRRIE</sequence>
<gene>
    <name evidence="1" type="ORF">PLEOSDRAFT_170857</name>
</gene>
<dbReference type="EMBL" id="KL198012">
    <property type="protein sequence ID" value="KDQ23999.1"/>
    <property type="molecule type" value="Genomic_DNA"/>
</dbReference>
<dbReference type="Proteomes" id="UP000027073">
    <property type="component" value="Unassembled WGS sequence"/>
</dbReference>
<protein>
    <submittedName>
        <fullName evidence="1">Uncharacterized protein</fullName>
    </submittedName>
</protein>
<proteinExistence type="predicted"/>
<name>A0A067N829_PLEO1</name>